<dbReference type="PRINTS" id="PR00081">
    <property type="entry name" value="GDHRDH"/>
</dbReference>
<dbReference type="Gene3D" id="3.40.50.720">
    <property type="entry name" value="NAD(P)-binding Rossmann-like Domain"/>
    <property type="match status" value="1"/>
</dbReference>
<dbReference type="InterPro" id="IPR053011">
    <property type="entry name" value="SDR_family_member_7"/>
</dbReference>
<dbReference type="PANTHER" id="PTHR44269:SF1">
    <property type="entry name" value="DEHYDROGENASE_REDUCTASE SDR FAMILY MEMBER 7"/>
    <property type="match status" value="1"/>
</dbReference>
<organism evidence="2 3">
    <name type="scientific">Tegillarca granosa</name>
    <name type="common">Malaysian cockle</name>
    <name type="synonym">Anadara granosa</name>
    <dbReference type="NCBI Taxonomy" id="220873"/>
    <lineage>
        <taxon>Eukaryota</taxon>
        <taxon>Metazoa</taxon>
        <taxon>Spiralia</taxon>
        <taxon>Lophotrochozoa</taxon>
        <taxon>Mollusca</taxon>
        <taxon>Bivalvia</taxon>
        <taxon>Autobranchia</taxon>
        <taxon>Pteriomorphia</taxon>
        <taxon>Arcoida</taxon>
        <taxon>Arcoidea</taxon>
        <taxon>Arcidae</taxon>
        <taxon>Tegillarca</taxon>
    </lineage>
</organism>
<evidence type="ECO:0000313" key="2">
    <source>
        <dbReference type="EMBL" id="KAJ8308925.1"/>
    </source>
</evidence>
<dbReference type="EMBL" id="JARBDR010000657">
    <property type="protein sequence ID" value="KAJ8308925.1"/>
    <property type="molecule type" value="Genomic_DNA"/>
</dbReference>
<name>A0ABQ9EZV5_TEGGR</name>
<sequence length="327" mass="36576">MMDIIYTLAVIAILYFIVCLLLILLGDCDLLLQIAERFGKPVSVLKGKVVWITGASSGIGEYLAYDLAKAGCRLVLSARRKEELERVKKQCLLHASTSNITEGDIMVLPLDCLKLDTHQEAFDKVLEHFKQVDILVNNAGRSQRAEWISTSLEVDREMLELNVMGVLSLTKKVLPHMVKRKEGHIVNMSSVAGKFGKLYNGIQRQACGHASLTGWFDCLRAEVFYDNIQVTNICPGPVFSNILDTAFTANQGEELKGKMNPTEKRMSTSRCTELCAIAIANKLHEVWIALNPILLITYVNQYCPNLYKIITSRIGMSVVKRVREGKL</sequence>
<dbReference type="SUPFAM" id="SSF51735">
    <property type="entry name" value="NAD(P)-binding Rossmann-fold domains"/>
    <property type="match status" value="1"/>
</dbReference>
<dbReference type="InterPro" id="IPR002347">
    <property type="entry name" value="SDR_fam"/>
</dbReference>
<comment type="caution">
    <text evidence="2">The sequence shown here is derived from an EMBL/GenBank/DDBJ whole genome shotgun (WGS) entry which is preliminary data.</text>
</comment>
<keyword evidence="1" id="KW-0472">Membrane</keyword>
<keyword evidence="1" id="KW-1133">Transmembrane helix</keyword>
<dbReference type="InterPro" id="IPR036291">
    <property type="entry name" value="NAD(P)-bd_dom_sf"/>
</dbReference>
<proteinExistence type="predicted"/>
<dbReference type="Pfam" id="PF00106">
    <property type="entry name" value="adh_short"/>
    <property type="match status" value="1"/>
</dbReference>
<protein>
    <recommendedName>
        <fullName evidence="4">Dehydrogenase/reductase SDR family member 7</fullName>
    </recommendedName>
</protein>
<evidence type="ECO:0000256" key="1">
    <source>
        <dbReference type="SAM" id="Phobius"/>
    </source>
</evidence>
<accession>A0ABQ9EZV5</accession>
<dbReference type="Proteomes" id="UP001217089">
    <property type="component" value="Unassembled WGS sequence"/>
</dbReference>
<dbReference type="PANTHER" id="PTHR44269">
    <property type="entry name" value="DEHYDROGENASE/REDUCTASE SDR FAMILY MEMBER 7-RELATED"/>
    <property type="match status" value="1"/>
</dbReference>
<keyword evidence="1" id="KW-0812">Transmembrane</keyword>
<evidence type="ECO:0000313" key="3">
    <source>
        <dbReference type="Proteomes" id="UP001217089"/>
    </source>
</evidence>
<gene>
    <name evidence="2" type="ORF">KUTeg_013799</name>
</gene>
<keyword evidence="3" id="KW-1185">Reference proteome</keyword>
<evidence type="ECO:0008006" key="4">
    <source>
        <dbReference type="Google" id="ProtNLM"/>
    </source>
</evidence>
<feature type="transmembrane region" description="Helical" evidence="1">
    <location>
        <begin position="6"/>
        <end position="25"/>
    </location>
</feature>
<reference evidence="2 3" key="1">
    <citation type="submission" date="2022-12" db="EMBL/GenBank/DDBJ databases">
        <title>Chromosome-level genome of Tegillarca granosa.</title>
        <authorList>
            <person name="Kim J."/>
        </authorList>
    </citation>
    <scope>NUCLEOTIDE SEQUENCE [LARGE SCALE GENOMIC DNA]</scope>
    <source>
        <strain evidence="2">Teg-2019</strain>
        <tissue evidence="2">Adductor muscle</tissue>
    </source>
</reference>